<reference evidence="2 3" key="1">
    <citation type="submission" date="2017-07" db="EMBL/GenBank/DDBJ databases">
        <authorList>
            <person name="Sun Z.S."/>
            <person name="Albrecht U."/>
            <person name="Echele G."/>
            <person name="Lee C.C."/>
        </authorList>
    </citation>
    <scope>NUCLEOTIDE SEQUENCE [LARGE SCALE GENOMIC DNA]</scope>
    <source>
        <strain evidence="2 3">CGMCC 1.12710</strain>
    </source>
</reference>
<dbReference type="AlphaFoldDB" id="A0A239PK67"/>
<feature type="transmembrane region" description="Helical" evidence="1">
    <location>
        <begin position="54"/>
        <end position="74"/>
    </location>
</feature>
<dbReference type="Pfam" id="PF06170">
    <property type="entry name" value="DUF983"/>
    <property type="match status" value="1"/>
</dbReference>
<gene>
    <name evidence="2" type="ORF">SAMN06297382_0212</name>
</gene>
<protein>
    <submittedName>
        <fullName evidence="2">Uncharacterized conserved protein, DUF983 family</fullName>
    </submittedName>
</protein>
<dbReference type="RefSeq" id="WP_089410739.1">
    <property type="nucleotide sequence ID" value="NZ_FZQA01000001.1"/>
</dbReference>
<organism evidence="2 3">
    <name type="scientific">Amphiplicatus metriothermophilus</name>
    <dbReference type="NCBI Taxonomy" id="1519374"/>
    <lineage>
        <taxon>Bacteria</taxon>
        <taxon>Pseudomonadati</taxon>
        <taxon>Pseudomonadota</taxon>
        <taxon>Alphaproteobacteria</taxon>
        <taxon>Parvularculales</taxon>
        <taxon>Parvularculaceae</taxon>
        <taxon>Amphiplicatus</taxon>
    </lineage>
</organism>
<dbReference type="OrthoDB" id="9799456at2"/>
<sequence length="122" mass="13066">MTYRPPVSPYAAGLAGKCPRCGQGALFKGFLGLRARCEACGLDYAKADAGDGPAVFVIFIVGFVAVAVAFIARYVLYAPLWLAFLFAAAVAIGLPLLLLRPFKATLIALQYQHKAEEGRLEE</sequence>
<evidence type="ECO:0000313" key="3">
    <source>
        <dbReference type="Proteomes" id="UP000198346"/>
    </source>
</evidence>
<keyword evidence="1" id="KW-1133">Transmembrane helix</keyword>
<keyword evidence="1" id="KW-0812">Transmembrane</keyword>
<feature type="transmembrane region" description="Helical" evidence="1">
    <location>
        <begin position="80"/>
        <end position="99"/>
    </location>
</feature>
<evidence type="ECO:0000256" key="1">
    <source>
        <dbReference type="SAM" id="Phobius"/>
    </source>
</evidence>
<keyword evidence="3" id="KW-1185">Reference proteome</keyword>
<dbReference type="InterPro" id="IPR009325">
    <property type="entry name" value="DUF983"/>
</dbReference>
<accession>A0A239PK67</accession>
<name>A0A239PK67_9PROT</name>
<dbReference type="EMBL" id="FZQA01000001">
    <property type="protein sequence ID" value="SNT67719.1"/>
    <property type="molecule type" value="Genomic_DNA"/>
</dbReference>
<proteinExistence type="predicted"/>
<evidence type="ECO:0000313" key="2">
    <source>
        <dbReference type="EMBL" id="SNT67719.1"/>
    </source>
</evidence>
<dbReference type="Proteomes" id="UP000198346">
    <property type="component" value="Unassembled WGS sequence"/>
</dbReference>
<keyword evidence="1" id="KW-0472">Membrane</keyword>